<keyword evidence="6 8" id="KW-0012">Acyltransferase</keyword>
<dbReference type="Proteomes" id="UP001205890">
    <property type="component" value="Unassembled WGS sequence"/>
</dbReference>
<evidence type="ECO:0000256" key="3">
    <source>
        <dbReference type="ARBA" id="ARBA00022519"/>
    </source>
</evidence>
<dbReference type="PANTHER" id="PTHR30606:SF9">
    <property type="entry name" value="LIPID A BIOSYNTHESIS LAUROYLTRANSFERASE"/>
    <property type="match status" value="1"/>
</dbReference>
<dbReference type="CDD" id="cd07984">
    <property type="entry name" value="LPLAT_LABLAT-like"/>
    <property type="match status" value="1"/>
</dbReference>
<comment type="caution">
    <text evidence="8">The sequence shown here is derived from an EMBL/GenBank/DDBJ whole genome shotgun (WGS) entry which is preliminary data.</text>
</comment>
<organism evidence="8 9">
    <name type="scientific">Alsobacter ponti</name>
    <dbReference type="NCBI Taxonomy" id="2962936"/>
    <lineage>
        <taxon>Bacteria</taxon>
        <taxon>Pseudomonadati</taxon>
        <taxon>Pseudomonadota</taxon>
        <taxon>Alphaproteobacteria</taxon>
        <taxon>Hyphomicrobiales</taxon>
        <taxon>Alsobacteraceae</taxon>
        <taxon>Alsobacter</taxon>
    </lineage>
</organism>
<protein>
    <submittedName>
        <fullName evidence="8">Lauroyl acyltransferase</fullName>
    </submittedName>
</protein>
<keyword evidence="9" id="KW-1185">Reference proteome</keyword>
<dbReference type="GO" id="GO:0016746">
    <property type="term" value="F:acyltransferase activity"/>
    <property type="evidence" value="ECO:0007669"/>
    <property type="project" value="UniProtKB-KW"/>
</dbReference>
<name>A0ABT1LGW6_9HYPH</name>
<keyword evidence="3" id="KW-0997">Cell inner membrane</keyword>
<evidence type="ECO:0000313" key="8">
    <source>
        <dbReference type="EMBL" id="MCP8940742.1"/>
    </source>
</evidence>
<evidence type="ECO:0000256" key="4">
    <source>
        <dbReference type="ARBA" id="ARBA00022679"/>
    </source>
</evidence>
<comment type="subcellular location">
    <subcellularLocation>
        <location evidence="1">Cell inner membrane</location>
    </subcellularLocation>
</comment>
<evidence type="ECO:0000256" key="6">
    <source>
        <dbReference type="ARBA" id="ARBA00023315"/>
    </source>
</evidence>
<evidence type="ECO:0000256" key="2">
    <source>
        <dbReference type="ARBA" id="ARBA00022475"/>
    </source>
</evidence>
<sequence length="314" mass="34318">MSKVRGGSITVGNEAADEPTPSPGRIAAGPLARLEHAGFRLVAALFRAMPLDRASAVSGRIWRFVAPWLKRHARARANLMAAMPELDAGQREAILAEMWEVLGRTFGEAFHLADFVAEPSRIRVELSPEIAELFAGKQGCVMASMHAGNWELAALAAASVGRPIAGIYQSLKNPLVDRDVTALRAPFYPLGLFSKAPDTVMRLMRIVRGGGALAVLADLRERRGVPAPFFGRPAPSTPFPALLARACNVPLIAARVRRLEGAHFLVTAEIVPVSRSADREADVRDATEALQAVFERWIRETPGQWMWGHRRWAR</sequence>
<evidence type="ECO:0000256" key="1">
    <source>
        <dbReference type="ARBA" id="ARBA00004533"/>
    </source>
</evidence>
<dbReference type="InterPro" id="IPR004960">
    <property type="entry name" value="LipA_acyltrans"/>
</dbReference>
<reference evidence="8 9" key="1">
    <citation type="submission" date="2022-07" db="EMBL/GenBank/DDBJ databases">
        <authorList>
            <person name="Li W.-J."/>
            <person name="Deng Q.-Q."/>
        </authorList>
    </citation>
    <scope>NUCLEOTIDE SEQUENCE [LARGE SCALE GENOMIC DNA]</scope>
    <source>
        <strain evidence="8 9">SYSU M60028</strain>
    </source>
</reference>
<evidence type="ECO:0000256" key="7">
    <source>
        <dbReference type="SAM" id="MobiDB-lite"/>
    </source>
</evidence>
<evidence type="ECO:0000313" key="9">
    <source>
        <dbReference type="Proteomes" id="UP001205890"/>
    </source>
</evidence>
<proteinExistence type="predicted"/>
<feature type="region of interest" description="Disordered" evidence="7">
    <location>
        <begin position="1"/>
        <end position="24"/>
    </location>
</feature>
<dbReference type="PANTHER" id="PTHR30606">
    <property type="entry name" value="LIPID A BIOSYNTHESIS LAUROYL ACYLTRANSFERASE"/>
    <property type="match status" value="1"/>
</dbReference>
<dbReference type="Pfam" id="PF03279">
    <property type="entry name" value="Lip_A_acyltrans"/>
    <property type="match status" value="1"/>
</dbReference>
<keyword evidence="5" id="KW-0472">Membrane</keyword>
<keyword evidence="4" id="KW-0808">Transferase</keyword>
<dbReference type="EMBL" id="JANCLU010000026">
    <property type="protein sequence ID" value="MCP8940742.1"/>
    <property type="molecule type" value="Genomic_DNA"/>
</dbReference>
<gene>
    <name evidence="8" type="ORF">NK718_19625</name>
</gene>
<accession>A0ABT1LGW6</accession>
<dbReference type="RefSeq" id="WP_254745849.1">
    <property type="nucleotide sequence ID" value="NZ_JANCLU010000026.1"/>
</dbReference>
<keyword evidence="2" id="KW-1003">Cell membrane</keyword>
<evidence type="ECO:0000256" key="5">
    <source>
        <dbReference type="ARBA" id="ARBA00023136"/>
    </source>
</evidence>